<dbReference type="InterPro" id="IPR006202">
    <property type="entry name" value="Neur_chan_lig-bd"/>
</dbReference>
<dbReference type="Pfam" id="PF02931">
    <property type="entry name" value="Neur_chan_LBD"/>
    <property type="match status" value="1"/>
</dbReference>
<evidence type="ECO:0000256" key="7">
    <source>
        <dbReference type="ARBA" id="ARBA00022989"/>
    </source>
</evidence>
<evidence type="ECO:0000259" key="12">
    <source>
        <dbReference type="Pfam" id="PF02931"/>
    </source>
</evidence>
<feature type="transmembrane region" description="Helical" evidence="11">
    <location>
        <begin position="245"/>
        <end position="264"/>
    </location>
</feature>
<comment type="similarity">
    <text evidence="11">Belongs to the ligand-gated ion channel (TC 1.A.9) family.</text>
</comment>
<evidence type="ECO:0000256" key="1">
    <source>
        <dbReference type="ARBA" id="ARBA00004141"/>
    </source>
</evidence>
<keyword evidence="9 11" id="KW-0472">Membrane</keyword>
<dbReference type="Gene3D" id="2.70.170.10">
    <property type="entry name" value="Neurotransmitter-gated ion-channel ligand-binding domain"/>
    <property type="match status" value="1"/>
</dbReference>
<dbReference type="Gene3D" id="1.20.58.390">
    <property type="entry name" value="Neurotransmitter-gated ion-channel transmembrane domain"/>
    <property type="match status" value="1"/>
</dbReference>
<dbReference type="CDD" id="cd19049">
    <property type="entry name" value="LGIC_TM_anion"/>
    <property type="match status" value="1"/>
</dbReference>
<feature type="transmembrane region" description="Helical" evidence="11">
    <location>
        <begin position="335"/>
        <end position="353"/>
    </location>
</feature>
<dbReference type="InterPro" id="IPR038050">
    <property type="entry name" value="Neuro_actylchol_rec"/>
</dbReference>
<dbReference type="GO" id="GO:0005886">
    <property type="term" value="C:plasma membrane"/>
    <property type="evidence" value="ECO:0007669"/>
    <property type="project" value="UniProtKB-SubCell"/>
</dbReference>
<dbReference type="AlphaFoldDB" id="A0A914CR24"/>
<evidence type="ECO:0000256" key="6">
    <source>
        <dbReference type="ARBA" id="ARBA00022729"/>
    </source>
</evidence>
<feature type="domain" description="Neurotransmitter-gated ion-channel transmembrane" evidence="13">
    <location>
        <begin position="188"/>
        <end position="279"/>
    </location>
</feature>
<dbReference type="PANTHER" id="PTHR18945">
    <property type="entry name" value="NEUROTRANSMITTER GATED ION CHANNEL"/>
    <property type="match status" value="1"/>
</dbReference>
<dbReference type="GO" id="GO:0004888">
    <property type="term" value="F:transmembrane signaling receptor activity"/>
    <property type="evidence" value="ECO:0007669"/>
    <property type="project" value="InterPro"/>
</dbReference>
<name>A0A914CR24_9BILA</name>
<keyword evidence="7 11" id="KW-1133">Transmembrane helix</keyword>
<comment type="caution">
    <text evidence="11">Lacks conserved residue(s) required for the propagation of feature annotation.</text>
</comment>
<dbReference type="Proteomes" id="UP000887540">
    <property type="component" value="Unplaced"/>
</dbReference>
<feature type="transmembrane region" description="Helical" evidence="11">
    <location>
        <begin position="184"/>
        <end position="204"/>
    </location>
</feature>
<evidence type="ECO:0000256" key="10">
    <source>
        <dbReference type="ARBA" id="ARBA00023303"/>
    </source>
</evidence>
<evidence type="ECO:0000256" key="3">
    <source>
        <dbReference type="ARBA" id="ARBA00022448"/>
    </source>
</evidence>
<keyword evidence="14" id="KW-1185">Reference proteome</keyword>
<dbReference type="FunFam" id="2.70.170.10:FF:000051">
    <property type="entry name" value="Ligand-Gated ion Channel"/>
    <property type="match status" value="1"/>
</dbReference>
<dbReference type="PRINTS" id="PR00253">
    <property type="entry name" value="GABAARECEPTR"/>
</dbReference>
<dbReference type="SUPFAM" id="SSF90112">
    <property type="entry name" value="Neurotransmitter-gated ion-channel transmembrane pore"/>
    <property type="match status" value="1"/>
</dbReference>
<keyword evidence="5 11" id="KW-0812">Transmembrane</keyword>
<organism evidence="14 15">
    <name type="scientific">Acrobeloides nanus</name>
    <dbReference type="NCBI Taxonomy" id="290746"/>
    <lineage>
        <taxon>Eukaryota</taxon>
        <taxon>Metazoa</taxon>
        <taxon>Ecdysozoa</taxon>
        <taxon>Nematoda</taxon>
        <taxon>Chromadorea</taxon>
        <taxon>Rhabditida</taxon>
        <taxon>Tylenchina</taxon>
        <taxon>Cephalobomorpha</taxon>
        <taxon>Cephaloboidea</taxon>
        <taxon>Cephalobidae</taxon>
        <taxon>Acrobeloides</taxon>
    </lineage>
</organism>
<dbReference type="InterPro" id="IPR006029">
    <property type="entry name" value="Neurotrans-gated_channel_TM"/>
</dbReference>
<dbReference type="GO" id="GO:0005230">
    <property type="term" value="F:extracellular ligand-gated monoatomic ion channel activity"/>
    <property type="evidence" value="ECO:0007669"/>
    <property type="project" value="InterPro"/>
</dbReference>
<protein>
    <submittedName>
        <fullName evidence="15">Uncharacterized protein</fullName>
    </submittedName>
</protein>
<dbReference type="CDD" id="cd18987">
    <property type="entry name" value="LGIC_ECD_anion"/>
    <property type="match status" value="1"/>
</dbReference>
<evidence type="ECO:0000256" key="4">
    <source>
        <dbReference type="ARBA" id="ARBA00022475"/>
    </source>
</evidence>
<dbReference type="Pfam" id="PF02932">
    <property type="entry name" value="Neur_chan_memb"/>
    <property type="match status" value="1"/>
</dbReference>
<evidence type="ECO:0000259" key="13">
    <source>
        <dbReference type="Pfam" id="PF02932"/>
    </source>
</evidence>
<dbReference type="InterPro" id="IPR018000">
    <property type="entry name" value="Neurotransmitter_ion_chnl_CS"/>
</dbReference>
<evidence type="ECO:0000256" key="8">
    <source>
        <dbReference type="ARBA" id="ARBA00023065"/>
    </source>
</evidence>
<keyword evidence="3 11" id="KW-0813">Transport</keyword>
<dbReference type="WBParaSite" id="ACRNAN_scaffold1330.g10587.t1">
    <property type="protein sequence ID" value="ACRNAN_scaffold1330.g10587.t1"/>
    <property type="gene ID" value="ACRNAN_scaffold1330.g10587"/>
</dbReference>
<keyword evidence="4" id="KW-1003">Cell membrane</keyword>
<dbReference type="InterPro" id="IPR036719">
    <property type="entry name" value="Neuro-gated_channel_TM_sf"/>
</dbReference>
<keyword evidence="10 11" id="KW-0407">Ion channel</keyword>
<accession>A0A914CR24</accession>
<proteinExistence type="inferred from homology"/>
<evidence type="ECO:0000256" key="9">
    <source>
        <dbReference type="ARBA" id="ARBA00023136"/>
    </source>
</evidence>
<dbReference type="InterPro" id="IPR006201">
    <property type="entry name" value="Neur_channel"/>
</dbReference>
<dbReference type="PRINTS" id="PR00252">
    <property type="entry name" value="NRIONCHANNEL"/>
</dbReference>
<evidence type="ECO:0000256" key="2">
    <source>
        <dbReference type="ARBA" id="ARBA00004236"/>
    </source>
</evidence>
<reference evidence="15" key="1">
    <citation type="submission" date="2022-11" db="UniProtKB">
        <authorList>
            <consortium name="WormBaseParasite"/>
        </authorList>
    </citation>
    <scope>IDENTIFICATION</scope>
</reference>
<dbReference type="InterPro" id="IPR036734">
    <property type="entry name" value="Neur_chan_lig-bd_sf"/>
</dbReference>
<evidence type="ECO:0000313" key="15">
    <source>
        <dbReference type="WBParaSite" id="ACRNAN_scaffold1330.g10587.t1"/>
    </source>
</evidence>
<dbReference type="SUPFAM" id="SSF63712">
    <property type="entry name" value="Nicotinic receptor ligand binding domain-like"/>
    <property type="match status" value="1"/>
</dbReference>
<evidence type="ECO:0000256" key="5">
    <source>
        <dbReference type="ARBA" id="ARBA00022692"/>
    </source>
</evidence>
<evidence type="ECO:0000256" key="11">
    <source>
        <dbReference type="RuleBase" id="RU000687"/>
    </source>
</evidence>
<dbReference type="InterPro" id="IPR006028">
    <property type="entry name" value="GABAA/Glycine_rcpt"/>
</dbReference>
<keyword evidence="8 11" id="KW-0406">Ion transport</keyword>
<keyword evidence="6" id="KW-0732">Signal</keyword>
<feature type="domain" description="Neurotransmitter-gated ion-channel ligand-binding" evidence="12">
    <location>
        <begin position="4"/>
        <end position="156"/>
    </location>
</feature>
<evidence type="ECO:0000313" key="14">
    <source>
        <dbReference type="Proteomes" id="UP000887540"/>
    </source>
</evidence>
<comment type="subcellular location">
    <subcellularLocation>
        <location evidence="2">Cell membrane</location>
    </subcellularLocation>
    <subcellularLocation>
        <location evidence="1">Membrane</location>
        <topology evidence="1">Multi-pass membrane protein</topology>
    </subcellularLocation>
</comment>
<dbReference type="PROSITE" id="PS00236">
    <property type="entry name" value="NEUROTR_ION_CHANNEL"/>
    <property type="match status" value="1"/>
</dbReference>
<sequence length="363" mass="42500">MGNFRSTEMSFDVDMYLYMSWLDPKMAHNETEYILINDKRVLDKMWLPDLYFANARTSHFHEVTVPNFNMYISQEGMVSYGTRVTLNVACNLQLKNYPLDQQLCSVKIISYAHTMSEMNATWFTNGAIRYNNEIGLPEFRIVSILHEYCNGTYNYTITHNSSRIGHFSCLLGQIKLERAIGYHLVQSYIPTALIVMISWVSFWIDRRAVPARVSLSFTTLLTLSTQGNGLRYALPPVSYAKAIDYWYGVCMLFIFGVLLEFALVNSYMRRANKYNNLAQNLNWNTIYPPKIYHNDTDDDEPNRHKNGGYCSQPDLVYKAVFFNRRALAVDQISRVAFPAVFICFNFMYWYYYLEYQMNEDEYS</sequence>